<dbReference type="RefSeq" id="XP_062747547.1">
    <property type="nucleotide sequence ID" value="XM_062883209.1"/>
</dbReference>
<reference evidence="2 3" key="1">
    <citation type="journal article" date="2023" name="bioRxiv">
        <title>High-quality genome assemblies of four members of thePodospora anserinaspecies complex.</title>
        <authorList>
            <person name="Ament-Velasquez S.L."/>
            <person name="Vogan A.A."/>
            <person name="Wallerman O."/>
            <person name="Hartmann F."/>
            <person name="Gautier V."/>
            <person name="Silar P."/>
            <person name="Giraud T."/>
            <person name="Johannesson H."/>
        </authorList>
    </citation>
    <scope>NUCLEOTIDE SEQUENCE [LARGE SCALE GENOMIC DNA]</scope>
    <source>
        <strain evidence="2 3">CBS 415.72m</strain>
    </source>
</reference>
<gene>
    <name evidence="2" type="ORF">QC762_0029360</name>
</gene>
<evidence type="ECO:0000313" key="3">
    <source>
        <dbReference type="Proteomes" id="UP001323405"/>
    </source>
</evidence>
<feature type="region of interest" description="Disordered" evidence="1">
    <location>
        <begin position="161"/>
        <end position="193"/>
    </location>
</feature>
<keyword evidence="3" id="KW-1185">Reference proteome</keyword>
<name>A0ABR0GS32_9PEZI</name>
<accession>A0ABR0GS32</accession>
<feature type="region of interest" description="Disordered" evidence="1">
    <location>
        <begin position="1"/>
        <end position="26"/>
    </location>
</feature>
<dbReference type="Proteomes" id="UP001323405">
    <property type="component" value="Unassembled WGS sequence"/>
</dbReference>
<comment type="caution">
    <text evidence="2">The sequence shown here is derived from an EMBL/GenBank/DDBJ whole genome shotgun (WGS) entry which is preliminary data.</text>
</comment>
<feature type="region of interest" description="Disordered" evidence="1">
    <location>
        <begin position="108"/>
        <end position="140"/>
    </location>
</feature>
<feature type="compositionally biased region" description="Basic and acidic residues" evidence="1">
    <location>
        <begin position="182"/>
        <end position="193"/>
    </location>
</feature>
<sequence>MSTTPLMNDSPRTPTDMSASRTSPLHDPCQHKHHVVLLNEVARHQQLEASDVVVVMAVVDGAIPAFGVDGDGRTIGLLVLLFLMLLCTPDREIGSVASLLESSEPLPKGNMRPAGCSPPWTKPPVSGGVPKAEKRVPSPTPKKMGFLSWIQGSIRGAGISWGNSQTTSPHRRYTPQSPTAAEGKRNARIDFIN</sequence>
<organism evidence="2 3">
    <name type="scientific">Podospora pseudocomata</name>
    <dbReference type="NCBI Taxonomy" id="2093779"/>
    <lineage>
        <taxon>Eukaryota</taxon>
        <taxon>Fungi</taxon>
        <taxon>Dikarya</taxon>
        <taxon>Ascomycota</taxon>
        <taxon>Pezizomycotina</taxon>
        <taxon>Sordariomycetes</taxon>
        <taxon>Sordariomycetidae</taxon>
        <taxon>Sordariales</taxon>
        <taxon>Podosporaceae</taxon>
        <taxon>Podospora</taxon>
    </lineage>
</organism>
<dbReference type="EMBL" id="JAFFHA010000002">
    <property type="protein sequence ID" value="KAK4658575.1"/>
    <property type="molecule type" value="Genomic_DNA"/>
</dbReference>
<feature type="compositionally biased region" description="Polar residues" evidence="1">
    <location>
        <begin position="1"/>
        <end position="23"/>
    </location>
</feature>
<protein>
    <submittedName>
        <fullName evidence="2">Uncharacterized protein</fullName>
    </submittedName>
</protein>
<feature type="compositionally biased region" description="Polar residues" evidence="1">
    <location>
        <begin position="161"/>
        <end position="179"/>
    </location>
</feature>
<dbReference type="GeneID" id="87902758"/>
<evidence type="ECO:0000313" key="2">
    <source>
        <dbReference type="EMBL" id="KAK4658575.1"/>
    </source>
</evidence>
<evidence type="ECO:0000256" key="1">
    <source>
        <dbReference type="SAM" id="MobiDB-lite"/>
    </source>
</evidence>
<proteinExistence type="predicted"/>